<evidence type="ECO:0000313" key="9">
    <source>
        <dbReference type="Proteomes" id="UP000239649"/>
    </source>
</evidence>
<feature type="transmembrane region" description="Helical" evidence="6">
    <location>
        <begin position="52"/>
        <end position="70"/>
    </location>
</feature>
<feature type="transmembrane region" description="Helical" evidence="6">
    <location>
        <begin position="28"/>
        <end position="45"/>
    </location>
</feature>
<evidence type="ECO:0000259" key="7">
    <source>
        <dbReference type="PROSITE" id="PS50845"/>
    </source>
</evidence>
<dbReference type="STRING" id="554055.A0A2P6VDS1"/>
<keyword evidence="3 6" id="KW-0256">Endoplasmic reticulum</keyword>
<evidence type="ECO:0000313" key="8">
    <source>
        <dbReference type="EMBL" id="PSC72227.1"/>
    </source>
</evidence>
<accession>A0A2P6VDS1</accession>
<reference evidence="8 9" key="1">
    <citation type="journal article" date="2018" name="Plant J.">
        <title>Genome sequences of Chlorella sorokiniana UTEX 1602 and Micractinium conductrix SAG 241.80: implications to maltose excretion by a green alga.</title>
        <authorList>
            <person name="Arriola M.B."/>
            <person name="Velmurugan N."/>
            <person name="Zhang Y."/>
            <person name="Plunkett M.H."/>
            <person name="Hondzo H."/>
            <person name="Barney B.M."/>
        </authorList>
    </citation>
    <scope>NUCLEOTIDE SEQUENCE [LARGE SCALE GENOMIC DNA]</scope>
    <source>
        <strain evidence="8 9">SAG 241.80</strain>
    </source>
</reference>
<organism evidence="8 9">
    <name type="scientific">Micractinium conductrix</name>
    <dbReference type="NCBI Taxonomy" id="554055"/>
    <lineage>
        <taxon>Eukaryota</taxon>
        <taxon>Viridiplantae</taxon>
        <taxon>Chlorophyta</taxon>
        <taxon>core chlorophytes</taxon>
        <taxon>Trebouxiophyceae</taxon>
        <taxon>Chlorellales</taxon>
        <taxon>Chlorellaceae</taxon>
        <taxon>Chlorella clade</taxon>
        <taxon>Micractinium</taxon>
    </lineage>
</organism>
<dbReference type="Pfam" id="PF02453">
    <property type="entry name" value="Reticulon"/>
    <property type="match status" value="1"/>
</dbReference>
<evidence type="ECO:0000256" key="5">
    <source>
        <dbReference type="ARBA" id="ARBA00023136"/>
    </source>
</evidence>
<dbReference type="OrthoDB" id="567788at2759"/>
<evidence type="ECO:0000256" key="3">
    <source>
        <dbReference type="ARBA" id="ARBA00022824"/>
    </source>
</evidence>
<dbReference type="InterPro" id="IPR003388">
    <property type="entry name" value="Reticulon"/>
</dbReference>
<keyword evidence="9" id="KW-1185">Reference proteome</keyword>
<evidence type="ECO:0000256" key="6">
    <source>
        <dbReference type="RuleBase" id="RU363132"/>
    </source>
</evidence>
<comment type="caution">
    <text evidence="8">The sequence shown here is derived from an EMBL/GenBank/DDBJ whole genome shotgun (WGS) entry which is preliminary data.</text>
</comment>
<dbReference type="InterPro" id="IPR045064">
    <property type="entry name" value="Reticulon-like"/>
</dbReference>
<keyword evidence="5 6" id="KW-0472">Membrane</keyword>
<evidence type="ECO:0000256" key="2">
    <source>
        <dbReference type="ARBA" id="ARBA00022692"/>
    </source>
</evidence>
<evidence type="ECO:0000256" key="4">
    <source>
        <dbReference type="ARBA" id="ARBA00022989"/>
    </source>
</evidence>
<dbReference type="PROSITE" id="PS50845">
    <property type="entry name" value="RETICULON"/>
    <property type="match status" value="1"/>
</dbReference>
<comment type="subcellular location">
    <subcellularLocation>
        <location evidence="1 6">Endoplasmic reticulum membrane</location>
        <topology evidence="1 6">Multi-pass membrane protein</topology>
    </subcellularLocation>
</comment>
<dbReference type="GO" id="GO:0005789">
    <property type="term" value="C:endoplasmic reticulum membrane"/>
    <property type="evidence" value="ECO:0007669"/>
    <property type="project" value="UniProtKB-SubCell"/>
</dbReference>
<keyword evidence="2 6" id="KW-0812">Transmembrane</keyword>
<name>A0A2P6VDS1_9CHLO</name>
<dbReference type="GO" id="GO:0009617">
    <property type="term" value="P:response to bacterium"/>
    <property type="evidence" value="ECO:0007669"/>
    <property type="project" value="InterPro"/>
</dbReference>
<dbReference type="AlphaFoldDB" id="A0A2P6VDS1"/>
<dbReference type="Proteomes" id="UP000239649">
    <property type="component" value="Unassembled WGS sequence"/>
</dbReference>
<protein>
    <recommendedName>
        <fullName evidence="6">Reticulon-like protein</fullName>
    </recommendedName>
</protein>
<evidence type="ECO:0000256" key="1">
    <source>
        <dbReference type="ARBA" id="ARBA00004477"/>
    </source>
</evidence>
<sequence length="212" mass="23233">METPSRIKLPVKNPQLEELLLWRDPKRSAIALGGVTAVFLLLQFARINLLQTVAYALLTLVLGCFLWNNLASFTNKPPVPVPAVLSEGIKEADVKNFAEKATAHINKGLAYARRLATGREPVLTGSVVGVLYFVGRLAGLVSIVGLAYTAVLAAFTAPKVYELKKPEIDAMIDKARAQWTSVYDKHLHKIVSKIPRHPPAKPAESSSDRKEE</sequence>
<feature type="domain" description="Reticulon" evidence="7">
    <location>
        <begin position="16"/>
        <end position="212"/>
    </location>
</feature>
<keyword evidence="4 6" id="KW-1133">Transmembrane helix</keyword>
<dbReference type="PANTHER" id="PTHR10994">
    <property type="entry name" value="RETICULON"/>
    <property type="match status" value="1"/>
</dbReference>
<proteinExistence type="predicted"/>
<dbReference type="PANTHER" id="PTHR10994:SF193">
    <property type="entry name" value="RETICULON-LIKE PROTEIN"/>
    <property type="match status" value="1"/>
</dbReference>
<feature type="transmembrane region" description="Helical" evidence="6">
    <location>
        <begin position="130"/>
        <end position="155"/>
    </location>
</feature>
<dbReference type="EMBL" id="LHPF02000011">
    <property type="protein sequence ID" value="PSC72227.1"/>
    <property type="molecule type" value="Genomic_DNA"/>
</dbReference>
<gene>
    <name evidence="8" type="ORF">C2E20_4400</name>
</gene>